<feature type="compositionally biased region" description="Basic and acidic residues" evidence="1">
    <location>
        <begin position="324"/>
        <end position="335"/>
    </location>
</feature>
<evidence type="ECO:0000256" key="1">
    <source>
        <dbReference type="SAM" id="MobiDB-lite"/>
    </source>
</evidence>
<feature type="compositionally biased region" description="Low complexity" evidence="1">
    <location>
        <begin position="96"/>
        <end position="120"/>
    </location>
</feature>
<keyword evidence="3" id="KW-1185">Reference proteome</keyword>
<accession>A0A0G4L723</accession>
<name>A0A0G4L723_VERLO</name>
<feature type="region of interest" description="Disordered" evidence="1">
    <location>
        <begin position="1"/>
        <end position="350"/>
    </location>
</feature>
<feature type="compositionally biased region" description="Pro residues" evidence="1">
    <location>
        <begin position="187"/>
        <end position="205"/>
    </location>
</feature>
<sequence length="350" mass="37526">MAPQKRTRDDTDDGASSAPQKKHRKGFKVGPDNLPDGPWKRQLTKKKERLIANAKVKKAYAKIKKRELAATAPSKPLPAQHENAAPPPPPSPPAEDPSAPSTSPDDAATSPRSPSQSAPDPSAPAPTAPAAAATPDEDHAFHPDRQAMLDNDGEVPNPNEIRIKPTAAAASGADDATQAEPPRRAAPRPPPAPPRPSAAPAPPAAAIPDEDHAFHPDRQAMLDNDGEAPNPNEIRIKPTAAAADAADDDATEAETSGVRGKGAYFNPKRRGHKPGYYEKQLAQAETRRAEAAARAAEAERRTQERERKVADRERYRRAMAKARRGGENGQRKLGRESNLLLEKVRRMTGA</sequence>
<proteinExistence type="predicted"/>
<organism evidence="2 3">
    <name type="scientific">Verticillium longisporum</name>
    <name type="common">Verticillium dahliae var. longisporum</name>
    <dbReference type="NCBI Taxonomy" id="100787"/>
    <lineage>
        <taxon>Eukaryota</taxon>
        <taxon>Fungi</taxon>
        <taxon>Dikarya</taxon>
        <taxon>Ascomycota</taxon>
        <taxon>Pezizomycotina</taxon>
        <taxon>Sordariomycetes</taxon>
        <taxon>Hypocreomycetidae</taxon>
        <taxon>Glomerellales</taxon>
        <taxon>Plectosphaerellaceae</taxon>
        <taxon>Verticillium</taxon>
    </lineage>
</organism>
<dbReference type="EMBL" id="CVQH01008890">
    <property type="protein sequence ID" value="CRK17822.1"/>
    <property type="molecule type" value="Genomic_DNA"/>
</dbReference>
<protein>
    <recommendedName>
        <fullName evidence="4">rRNA-processing protein FYV7</fullName>
    </recommendedName>
</protein>
<feature type="compositionally biased region" description="Basic and acidic residues" evidence="1">
    <location>
        <begin position="285"/>
        <end position="316"/>
    </location>
</feature>
<feature type="compositionally biased region" description="Low complexity" evidence="1">
    <location>
        <begin position="166"/>
        <end position="179"/>
    </location>
</feature>
<dbReference type="PANTHER" id="PTHR41805:SF1">
    <property type="entry name" value="RRNA-PROCESSING PROTEIN FYV7"/>
    <property type="match status" value="1"/>
</dbReference>
<feature type="compositionally biased region" description="Basic and acidic residues" evidence="1">
    <location>
        <begin position="136"/>
        <end position="147"/>
    </location>
</feature>
<evidence type="ECO:0000313" key="2">
    <source>
        <dbReference type="EMBL" id="CRK17822.1"/>
    </source>
</evidence>
<evidence type="ECO:0008006" key="4">
    <source>
        <dbReference type="Google" id="ProtNLM"/>
    </source>
</evidence>
<dbReference type="PANTHER" id="PTHR41805">
    <property type="entry name" value="EXPRESSED PROTEIN"/>
    <property type="match status" value="1"/>
</dbReference>
<reference evidence="2 3" key="1">
    <citation type="submission" date="2015-05" db="EMBL/GenBank/DDBJ databases">
        <authorList>
            <person name="Wang D.B."/>
            <person name="Wang M."/>
        </authorList>
    </citation>
    <scope>NUCLEOTIDE SEQUENCE [LARGE SCALE GENOMIC DNA]</scope>
    <source>
        <strain evidence="2">VL1</strain>
    </source>
</reference>
<feature type="compositionally biased region" description="Basic and acidic residues" evidence="1">
    <location>
        <begin position="209"/>
        <end position="220"/>
    </location>
</feature>
<gene>
    <name evidence="2" type="ORF">BN1708_003098</name>
</gene>
<dbReference type="AlphaFoldDB" id="A0A0G4L723"/>
<dbReference type="Proteomes" id="UP000044602">
    <property type="component" value="Unassembled WGS sequence"/>
</dbReference>
<feature type="compositionally biased region" description="Basic residues" evidence="1">
    <location>
        <begin position="55"/>
        <end position="65"/>
    </location>
</feature>
<dbReference type="PRINTS" id="PR01217">
    <property type="entry name" value="PRICHEXTENSN"/>
</dbReference>
<feature type="compositionally biased region" description="Pro residues" evidence="1">
    <location>
        <begin position="85"/>
        <end position="95"/>
    </location>
</feature>
<evidence type="ECO:0000313" key="3">
    <source>
        <dbReference type="Proteomes" id="UP000044602"/>
    </source>
</evidence>